<evidence type="ECO:0000256" key="8">
    <source>
        <dbReference type="PROSITE-ProRule" id="PRU00117"/>
    </source>
</evidence>
<evidence type="ECO:0000256" key="3">
    <source>
        <dbReference type="ARBA" id="ARBA00022801"/>
    </source>
</evidence>
<evidence type="ECO:0000313" key="16">
    <source>
        <dbReference type="Proteomes" id="UP000314987"/>
    </source>
</evidence>
<dbReference type="PROSITE" id="PS00039">
    <property type="entry name" value="DEAD_ATP_HELICASE"/>
    <property type="match status" value="1"/>
</dbReference>
<feature type="domain" description="Helicase ATP-binding" evidence="12">
    <location>
        <begin position="249"/>
        <end position="424"/>
    </location>
</feature>
<dbReference type="FunFam" id="3.40.50.300:FF:000008">
    <property type="entry name" value="ATP-dependent RNA helicase RhlB"/>
    <property type="match status" value="1"/>
</dbReference>
<protein>
    <recommendedName>
        <fullName evidence="1">RNA helicase</fullName>
        <ecNumber evidence="1">3.6.4.13</ecNumber>
    </recommendedName>
</protein>
<evidence type="ECO:0000256" key="11">
    <source>
        <dbReference type="SAM" id="MobiDB-lite"/>
    </source>
</evidence>
<evidence type="ECO:0000256" key="4">
    <source>
        <dbReference type="ARBA" id="ARBA00022806"/>
    </source>
</evidence>
<keyword evidence="5 10" id="KW-0067">ATP-binding</keyword>
<evidence type="ECO:0000256" key="7">
    <source>
        <dbReference type="ARBA" id="ARBA00047984"/>
    </source>
</evidence>
<dbReference type="InterPro" id="IPR000629">
    <property type="entry name" value="RNA-helicase_DEAD-box_CS"/>
</dbReference>
<keyword evidence="2 10" id="KW-0547">Nucleotide-binding</keyword>
<dbReference type="PROSITE" id="PS51195">
    <property type="entry name" value="Q_MOTIF"/>
    <property type="match status" value="1"/>
</dbReference>
<evidence type="ECO:0000259" key="14">
    <source>
        <dbReference type="PROSITE" id="PS51195"/>
    </source>
</evidence>
<reference evidence="15" key="3">
    <citation type="submission" date="2025-09" db="UniProtKB">
        <authorList>
            <consortium name="Ensembl"/>
        </authorList>
    </citation>
    <scope>IDENTIFICATION</scope>
</reference>
<evidence type="ECO:0000313" key="15">
    <source>
        <dbReference type="Ensembl" id="ENSVURP00010017107.1"/>
    </source>
</evidence>
<dbReference type="PROSITE" id="PS51194">
    <property type="entry name" value="HELICASE_CTER"/>
    <property type="match status" value="1"/>
</dbReference>
<dbReference type="InterPro" id="IPR014014">
    <property type="entry name" value="RNA_helicase_DEAD_Q_motif"/>
</dbReference>
<evidence type="ECO:0000259" key="12">
    <source>
        <dbReference type="PROSITE" id="PS51192"/>
    </source>
</evidence>
<evidence type="ECO:0000256" key="9">
    <source>
        <dbReference type="PROSITE-ProRule" id="PRU00552"/>
    </source>
</evidence>
<dbReference type="Pfam" id="PF00271">
    <property type="entry name" value="Helicase_C"/>
    <property type="match status" value="1"/>
</dbReference>
<keyword evidence="16" id="KW-1185">Reference proteome</keyword>
<feature type="domain" description="DEAD-box RNA helicase Q" evidence="14">
    <location>
        <begin position="218"/>
        <end position="246"/>
    </location>
</feature>
<evidence type="ECO:0000256" key="10">
    <source>
        <dbReference type="RuleBase" id="RU000492"/>
    </source>
</evidence>
<dbReference type="Ensembl" id="ENSVURT00010019444.1">
    <property type="protein sequence ID" value="ENSVURP00010017107.1"/>
    <property type="gene ID" value="ENSVURG00010013087.1"/>
</dbReference>
<dbReference type="GO" id="GO:0003723">
    <property type="term" value="F:RNA binding"/>
    <property type="evidence" value="ECO:0007669"/>
    <property type="project" value="UniProtKB-UniRule"/>
</dbReference>
<evidence type="ECO:0000256" key="5">
    <source>
        <dbReference type="ARBA" id="ARBA00022840"/>
    </source>
</evidence>
<dbReference type="InterPro" id="IPR027417">
    <property type="entry name" value="P-loop_NTPase"/>
</dbReference>
<feature type="domain" description="Helicase C-terminal" evidence="13">
    <location>
        <begin position="436"/>
        <end position="597"/>
    </location>
</feature>
<comment type="similarity">
    <text evidence="10">Belongs to the DEAD box helicase family.</text>
</comment>
<dbReference type="GO" id="GO:0003724">
    <property type="term" value="F:RNA helicase activity"/>
    <property type="evidence" value="ECO:0007669"/>
    <property type="project" value="UniProtKB-EC"/>
</dbReference>
<feature type="short sequence motif" description="Q motif" evidence="9">
    <location>
        <begin position="218"/>
        <end position="246"/>
    </location>
</feature>
<dbReference type="AlphaFoldDB" id="A0A4X2L7S6"/>
<dbReference type="PANTHER" id="PTHR47958">
    <property type="entry name" value="ATP-DEPENDENT RNA HELICASE DBP3"/>
    <property type="match status" value="1"/>
</dbReference>
<dbReference type="FunFam" id="3.40.50.300:FF:000079">
    <property type="entry name" value="probable ATP-dependent RNA helicase DDX17"/>
    <property type="match status" value="1"/>
</dbReference>
<dbReference type="Pfam" id="PF00270">
    <property type="entry name" value="DEAD"/>
    <property type="match status" value="1"/>
</dbReference>
<dbReference type="EC" id="3.6.4.13" evidence="1"/>
<dbReference type="Gene3D" id="3.40.50.300">
    <property type="entry name" value="P-loop containing nucleotide triphosphate hydrolases"/>
    <property type="match status" value="2"/>
</dbReference>
<dbReference type="PROSITE" id="PS50084">
    <property type="entry name" value="KH_TYPE_1"/>
    <property type="match status" value="1"/>
</dbReference>
<dbReference type="SMART" id="SM00490">
    <property type="entry name" value="HELICc"/>
    <property type="match status" value="1"/>
</dbReference>
<sequence>LSRPCFVYLRASAIPRDPDTTTISIIHHKKTYIKGQGRGDLWGLSGPLAVQESQAQGSWHKEQALCCVIKTAAIGAIVGQRGNKIMESQESLYSKIQASREEPEAEVKIHGNKENQKLAKSIIEGVVTKAERYSKEGAKGSSTLKTSYTEKGTERKVPMTDWDAWEGLPPIKKNFYVESARTKSMSEAEVHKWRKENNIMCEDLKKNEKRAIPHPICKFEDVFDHYPEVRDSVKKAGFSRPTPIQSQAWPIILKGIDLIGIAQTGTGKTLVYLIPGFIHLDLQPVAREKRSGPGMLVLTPTRELAIQIESECKKYTYGDTKSICIYGGRERRDQIEHVTKGVDIVIATPGTLSDLQMNDFIRLNSITYLLLDEADKMLDVGIESQIMKILSDIRPDRQTVMTSATWPDAVRRLSQKYLKDPMIVYIGTLHLAVVNTIKQKIIITTEQEKRVLIHWFIDSMKPEDKVIIFVGRKLIADDISSDLSIKGIPVQSLHGKREQSDREQALDEFKEGVVKILITTDIASRGLDVLDVTHVFNFNFPQNIEEYVHRIGRTGRAGQLGEAITFFTKNDWKIAEELINILQRANQEHKRRKREAKSAKYHSRARNTSK</sequence>
<feature type="region of interest" description="Disordered" evidence="11">
    <location>
        <begin position="586"/>
        <end position="610"/>
    </location>
</feature>
<dbReference type="InterPro" id="IPR011545">
    <property type="entry name" value="DEAD/DEAH_box_helicase_dom"/>
</dbReference>
<reference evidence="16" key="1">
    <citation type="submission" date="2018-12" db="EMBL/GenBank/DDBJ databases">
        <authorList>
            <person name="Yazar S."/>
        </authorList>
    </citation>
    <scope>NUCLEOTIDE SEQUENCE [LARGE SCALE GENOMIC DNA]</scope>
</reference>
<dbReference type="InterPro" id="IPR014001">
    <property type="entry name" value="Helicase_ATP-bd"/>
</dbReference>
<dbReference type="Gene3D" id="3.30.1370.10">
    <property type="entry name" value="K Homology domain, type 1"/>
    <property type="match status" value="1"/>
</dbReference>
<dbReference type="InterPro" id="IPR001650">
    <property type="entry name" value="Helicase_C-like"/>
</dbReference>
<name>A0A4X2L7S6_VOMUR</name>
<dbReference type="InterPro" id="IPR036612">
    <property type="entry name" value="KH_dom_type_1_sf"/>
</dbReference>
<dbReference type="SUPFAM" id="SSF52540">
    <property type="entry name" value="P-loop containing nucleoside triphosphate hydrolases"/>
    <property type="match status" value="1"/>
</dbReference>
<dbReference type="SMART" id="SM00487">
    <property type="entry name" value="DEXDc"/>
    <property type="match status" value="1"/>
</dbReference>
<evidence type="ECO:0000256" key="2">
    <source>
        <dbReference type="ARBA" id="ARBA00022741"/>
    </source>
</evidence>
<dbReference type="CDD" id="cd18787">
    <property type="entry name" value="SF2_C_DEAD"/>
    <property type="match status" value="1"/>
</dbReference>
<proteinExistence type="inferred from homology"/>
<keyword evidence="6 8" id="KW-0694">RNA-binding</keyword>
<accession>A0A4X2L7S6</accession>
<dbReference type="GeneTree" id="ENSGT00940000163653"/>
<organism evidence="15 16">
    <name type="scientific">Vombatus ursinus</name>
    <name type="common">Common wombat</name>
    <dbReference type="NCBI Taxonomy" id="29139"/>
    <lineage>
        <taxon>Eukaryota</taxon>
        <taxon>Metazoa</taxon>
        <taxon>Chordata</taxon>
        <taxon>Craniata</taxon>
        <taxon>Vertebrata</taxon>
        <taxon>Euteleostomi</taxon>
        <taxon>Mammalia</taxon>
        <taxon>Metatheria</taxon>
        <taxon>Diprotodontia</taxon>
        <taxon>Vombatidae</taxon>
        <taxon>Vombatus</taxon>
    </lineage>
</organism>
<evidence type="ECO:0000256" key="1">
    <source>
        <dbReference type="ARBA" id="ARBA00012552"/>
    </source>
</evidence>
<dbReference type="OMA" id="AFQQYPD"/>
<evidence type="ECO:0000259" key="13">
    <source>
        <dbReference type="PROSITE" id="PS51194"/>
    </source>
</evidence>
<comment type="catalytic activity">
    <reaction evidence="7">
        <text>ATP + H2O = ADP + phosphate + H(+)</text>
        <dbReference type="Rhea" id="RHEA:13065"/>
        <dbReference type="ChEBI" id="CHEBI:15377"/>
        <dbReference type="ChEBI" id="CHEBI:15378"/>
        <dbReference type="ChEBI" id="CHEBI:30616"/>
        <dbReference type="ChEBI" id="CHEBI:43474"/>
        <dbReference type="ChEBI" id="CHEBI:456216"/>
        <dbReference type="EC" id="3.6.4.13"/>
    </reaction>
</comment>
<dbReference type="STRING" id="29139.ENSVURP00010017107"/>
<keyword evidence="4 10" id="KW-0347">Helicase</keyword>
<keyword evidence="3 10" id="KW-0378">Hydrolase</keyword>
<dbReference type="Proteomes" id="UP000314987">
    <property type="component" value="Unassembled WGS sequence"/>
</dbReference>
<dbReference type="GO" id="GO:0016787">
    <property type="term" value="F:hydrolase activity"/>
    <property type="evidence" value="ECO:0007669"/>
    <property type="project" value="UniProtKB-KW"/>
</dbReference>
<evidence type="ECO:0000256" key="6">
    <source>
        <dbReference type="ARBA" id="ARBA00022884"/>
    </source>
</evidence>
<feature type="compositionally biased region" description="Basic residues" evidence="11">
    <location>
        <begin position="589"/>
        <end position="610"/>
    </location>
</feature>
<dbReference type="SUPFAM" id="SSF54791">
    <property type="entry name" value="Eukaryotic type KH-domain (KH-domain type I)"/>
    <property type="match status" value="1"/>
</dbReference>
<reference evidence="15" key="2">
    <citation type="submission" date="2025-08" db="UniProtKB">
        <authorList>
            <consortium name="Ensembl"/>
        </authorList>
    </citation>
    <scope>IDENTIFICATION</scope>
</reference>
<dbReference type="PROSITE" id="PS51192">
    <property type="entry name" value="HELICASE_ATP_BIND_1"/>
    <property type="match status" value="1"/>
</dbReference>
<dbReference type="GO" id="GO:0005524">
    <property type="term" value="F:ATP binding"/>
    <property type="evidence" value="ECO:0007669"/>
    <property type="project" value="UniProtKB-KW"/>
</dbReference>